<dbReference type="EMBL" id="MDLC01000008">
    <property type="protein sequence ID" value="ODS24478.1"/>
    <property type="molecule type" value="Genomic_DNA"/>
</dbReference>
<dbReference type="GO" id="GO:0005198">
    <property type="term" value="F:structural molecule activity"/>
    <property type="evidence" value="ECO:0007669"/>
    <property type="project" value="UniProtKB-UniRule"/>
</dbReference>
<dbReference type="SUPFAM" id="SSF64518">
    <property type="entry name" value="Phase 1 flagellin"/>
    <property type="match status" value="2"/>
</dbReference>
<evidence type="ECO:0000256" key="1">
    <source>
        <dbReference type="ARBA" id="ARBA00005709"/>
    </source>
</evidence>
<dbReference type="InterPro" id="IPR001029">
    <property type="entry name" value="Flagellin_N"/>
</dbReference>
<dbReference type="Gene3D" id="1.20.1330.10">
    <property type="entry name" value="f41 fragment of flagellin, N-terminal domain"/>
    <property type="match status" value="2"/>
</dbReference>
<feature type="domain" description="Flagellin N-terminal" evidence="5">
    <location>
        <begin position="5"/>
        <end position="142"/>
    </location>
</feature>
<dbReference type="PANTHER" id="PTHR42792:SF2">
    <property type="entry name" value="FLAGELLIN"/>
    <property type="match status" value="1"/>
</dbReference>
<evidence type="ECO:0000256" key="4">
    <source>
        <dbReference type="RuleBase" id="RU362073"/>
    </source>
</evidence>
<dbReference type="Pfam" id="PF00700">
    <property type="entry name" value="Flagellin_C"/>
    <property type="match status" value="1"/>
</dbReference>
<comment type="function">
    <text evidence="4">Flagellin is the subunit protein which polymerizes to form the filaments of bacterial flagella.</text>
</comment>
<accession>A0A1D2QSA8</accession>
<comment type="subcellular location">
    <subcellularLocation>
        <location evidence="4">Secreted</location>
    </subcellularLocation>
    <subcellularLocation>
        <location evidence="4">Bacterial flagellum</location>
    </subcellularLocation>
</comment>
<dbReference type="Gene3D" id="6.10.280.190">
    <property type="match status" value="1"/>
</dbReference>
<dbReference type="PRINTS" id="PR00207">
    <property type="entry name" value="FLAGELLIN"/>
</dbReference>
<keyword evidence="3 4" id="KW-0975">Bacterial flagellum</keyword>
<evidence type="ECO:0000259" key="6">
    <source>
        <dbReference type="Pfam" id="PF00700"/>
    </source>
</evidence>
<dbReference type="GO" id="GO:0005576">
    <property type="term" value="C:extracellular region"/>
    <property type="evidence" value="ECO:0007669"/>
    <property type="project" value="UniProtKB-SubCell"/>
</dbReference>
<gene>
    <name evidence="7" type="ORF">AB835_03275</name>
</gene>
<sequence>MALVINSNIGSLNAQRQLTQAGADLDKASERLASGRRINSAADDAAGLAISNRQTSQIRGLDQAIRNANDGISLIQTAEGALDESTNILQRIRELSVQASNGIYSDTDRTTLDAEVQQLVAELDRISETTSFNGQKVLDGTQGSVDLQVGSEAAETISFEIGAVNSSTLGLGSTSANLSGDTFQDLTNLNTNVAGDNANAVITFGQDDILINGQGLAAFTGATQSLQTIIDDINTNITGVSASGVNVLEAGTVGTGVLASDEVLTISVFNASGTNADQQETQFTFSSTTSLADLVSDINTKTGGIVDASINDNGRLVLTNDTGAAIGLSLNDGAADTVTLTSVLGLSNTDVTDQGGSVGAATEFVAGAQYAVLKTGSLALTSDDGSDITVTKGANGTDTDLANLGFRETSSGEVTGLALTTVNQAVALAAGDLTINGTAIAATTVAEGLQGKINNINDVTATTGVVASAKAEQSYTYDAAITPVEVTASNAYVAGTTSYQNLHFASGVAITNGSVTTAAGAFDASNGINFDVDDNAGAGTTTNVQVRTAHTTVAALITDINGQLTTGGTNVEAYQDTYGKLAFRATATGGDILVDNFTETDAGTNINPGDANDLLGFDIEDLAGSGGSFAGAAAGFNLNGTDISLGTAQTDGAVTAVEIADAVNTASATTGVTAYVDTTGNLHFSADDSFVLAAHSNGSDFEEGLDSGANLNAGALGAAATFSTAVTSGSVIINGFEVTSISLTDKDAAVTTINAAQANTGVIASLDGNGEVKLSSNSTITLEAGDANGIATGRVLGINFVDGGTPDGLLDSQSVNASIRLESVNSSSPISLELNGNGATATGFKDLNTDLSATVTGTALSSISVATQSGAQAAITSVDTALETINTTRSELGAVNNRLDFTVSNLSNVSENTSAARSRIVDADFAAETAQLSRAQVLQQASQAILAQANARPQQVLSLLN</sequence>
<proteinExistence type="inferred from homology"/>
<organism evidence="7 8">
    <name type="scientific">Candidatus Endobugula sertula</name>
    <name type="common">Bugula neritina bacterial symbiont</name>
    <dbReference type="NCBI Taxonomy" id="62101"/>
    <lineage>
        <taxon>Bacteria</taxon>
        <taxon>Pseudomonadati</taxon>
        <taxon>Pseudomonadota</taxon>
        <taxon>Gammaproteobacteria</taxon>
        <taxon>Cellvibrionales</taxon>
        <taxon>Cellvibrionaceae</taxon>
        <taxon>Candidatus Endobugula</taxon>
    </lineage>
</organism>
<dbReference type="Gene3D" id="6.10.10.10">
    <property type="entry name" value="Flagellar export chaperone, C-terminal domain"/>
    <property type="match status" value="1"/>
</dbReference>
<name>A0A1D2QSA8_9GAMM</name>
<dbReference type="Gene3D" id="3.30.70.2120">
    <property type="match status" value="2"/>
</dbReference>
<dbReference type="Gene3D" id="2.30.220.10">
    <property type="entry name" value="f41 fragment of flagellin, C-terminal domain"/>
    <property type="match status" value="1"/>
</dbReference>
<evidence type="ECO:0000313" key="7">
    <source>
        <dbReference type="EMBL" id="ODS24478.1"/>
    </source>
</evidence>
<dbReference type="Pfam" id="PF07196">
    <property type="entry name" value="Flagellin_IN"/>
    <property type="match status" value="2"/>
</dbReference>
<evidence type="ECO:0000256" key="3">
    <source>
        <dbReference type="ARBA" id="ARBA00023143"/>
    </source>
</evidence>
<dbReference type="AlphaFoldDB" id="A0A1D2QSA8"/>
<dbReference type="Proteomes" id="UP000242502">
    <property type="component" value="Unassembled WGS sequence"/>
</dbReference>
<dbReference type="InterPro" id="IPR010810">
    <property type="entry name" value="Flagellin_hook_IN_motif"/>
</dbReference>
<dbReference type="STRING" id="62101.AB835_03275"/>
<evidence type="ECO:0000256" key="2">
    <source>
        <dbReference type="ARBA" id="ARBA00022525"/>
    </source>
</evidence>
<reference evidence="7 8" key="1">
    <citation type="journal article" date="2016" name="Appl. Environ. Microbiol.">
        <title>Lack of Overt Genome Reduction in the Bryostatin-Producing Bryozoan Symbiont "Candidatus Endobugula sertula".</title>
        <authorList>
            <person name="Miller I.J."/>
            <person name="Vanee N."/>
            <person name="Fong S.S."/>
            <person name="Lim-Fong G.E."/>
            <person name="Kwan J.C."/>
        </authorList>
    </citation>
    <scope>NUCLEOTIDE SEQUENCE [LARGE SCALE GENOMIC DNA]</scope>
    <source>
        <strain evidence="7">AB1-4</strain>
    </source>
</reference>
<dbReference type="GO" id="GO:0009288">
    <property type="term" value="C:bacterial-type flagellum"/>
    <property type="evidence" value="ECO:0007669"/>
    <property type="project" value="UniProtKB-SubCell"/>
</dbReference>
<dbReference type="InterPro" id="IPR046358">
    <property type="entry name" value="Flagellin_C"/>
</dbReference>
<protein>
    <recommendedName>
        <fullName evidence="4">Flagellin</fullName>
    </recommendedName>
</protein>
<keyword evidence="2 4" id="KW-0964">Secreted</keyword>
<dbReference type="PANTHER" id="PTHR42792">
    <property type="entry name" value="FLAGELLIN"/>
    <property type="match status" value="1"/>
</dbReference>
<evidence type="ECO:0000259" key="5">
    <source>
        <dbReference type="Pfam" id="PF00669"/>
    </source>
</evidence>
<evidence type="ECO:0000313" key="8">
    <source>
        <dbReference type="Proteomes" id="UP000242502"/>
    </source>
</evidence>
<dbReference type="Gene3D" id="2.170.280.10">
    <property type="entry name" value="f41 fragment of flagellin, middle domain"/>
    <property type="match status" value="1"/>
</dbReference>
<dbReference type="InterPro" id="IPR042187">
    <property type="entry name" value="Flagellin_C_sub2"/>
</dbReference>
<dbReference type="InterPro" id="IPR001492">
    <property type="entry name" value="Flagellin"/>
</dbReference>
<comment type="caution">
    <text evidence="7">The sequence shown here is derived from an EMBL/GenBank/DDBJ whole genome shotgun (WGS) entry which is preliminary data.</text>
</comment>
<dbReference type="Pfam" id="PF00669">
    <property type="entry name" value="Flagellin_N"/>
    <property type="match status" value="1"/>
</dbReference>
<feature type="domain" description="Flagellin C-terminal" evidence="6">
    <location>
        <begin position="876"/>
        <end position="960"/>
    </location>
</feature>
<comment type="similarity">
    <text evidence="1 4">Belongs to the bacterial flagellin family.</text>
</comment>